<proteinExistence type="predicted"/>
<dbReference type="InterPro" id="IPR018631">
    <property type="entry name" value="AAA-ATPase-like_dom"/>
</dbReference>
<dbReference type="AlphaFoldDB" id="A0AAU9JLE3"/>
<feature type="domain" description="AAA-ATPase-like" evidence="1">
    <location>
        <begin position="102"/>
        <end position="327"/>
    </location>
</feature>
<evidence type="ECO:0000313" key="3">
    <source>
        <dbReference type="Proteomes" id="UP001162131"/>
    </source>
</evidence>
<evidence type="ECO:0000259" key="1">
    <source>
        <dbReference type="Pfam" id="PF09820"/>
    </source>
</evidence>
<dbReference type="EMBL" id="CAJZBQ010000040">
    <property type="protein sequence ID" value="CAG9326460.1"/>
    <property type="molecule type" value="Genomic_DNA"/>
</dbReference>
<name>A0AAU9JLE3_9CILI</name>
<dbReference type="PANTHER" id="PTHR34825">
    <property type="entry name" value="CONSERVED PROTEIN, WITH A WEAK D-GALACTARATE DEHYDRATASE/ALTRONATE HYDROLASE DOMAIN"/>
    <property type="match status" value="1"/>
</dbReference>
<organism evidence="2 3">
    <name type="scientific">Blepharisma stoltei</name>
    <dbReference type="NCBI Taxonomy" id="1481888"/>
    <lineage>
        <taxon>Eukaryota</taxon>
        <taxon>Sar</taxon>
        <taxon>Alveolata</taxon>
        <taxon>Ciliophora</taxon>
        <taxon>Postciliodesmatophora</taxon>
        <taxon>Heterotrichea</taxon>
        <taxon>Heterotrichida</taxon>
        <taxon>Blepharismidae</taxon>
        <taxon>Blepharisma</taxon>
    </lineage>
</organism>
<keyword evidence="3" id="KW-1185">Reference proteome</keyword>
<comment type="caution">
    <text evidence="2">The sequence shown here is derived from an EMBL/GenBank/DDBJ whole genome shotgun (WGS) entry which is preliminary data.</text>
</comment>
<reference evidence="2" key="1">
    <citation type="submission" date="2021-09" db="EMBL/GenBank/DDBJ databases">
        <authorList>
            <consortium name="AG Swart"/>
            <person name="Singh M."/>
            <person name="Singh A."/>
            <person name="Seah K."/>
            <person name="Emmerich C."/>
        </authorList>
    </citation>
    <scope>NUCLEOTIDE SEQUENCE</scope>
    <source>
        <strain evidence="2">ATCC30299</strain>
    </source>
</reference>
<dbReference type="PANTHER" id="PTHR34825:SF1">
    <property type="entry name" value="AAA-ATPASE-LIKE DOMAIN-CONTAINING PROTEIN"/>
    <property type="match status" value="1"/>
</dbReference>
<accession>A0AAU9JLE3</accession>
<protein>
    <recommendedName>
        <fullName evidence="1">AAA-ATPase-like domain-containing protein</fullName>
    </recommendedName>
</protein>
<dbReference type="Pfam" id="PF09820">
    <property type="entry name" value="AAA-ATPase_like"/>
    <property type="match status" value="1"/>
</dbReference>
<evidence type="ECO:0000313" key="2">
    <source>
        <dbReference type="EMBL" id="CAG9326460.1"/>
    </source>
</evidence>
<dbReference type="Proteomes" id="UP001162131">
    <property type="component" value="Unassembled WGS sequence"/>
</dbReference>
<sequence>MIQKAILSELHIKLSSWLIFEDQVSFLSTLNITQLCVLSDYQNNNKEDDALQFIDLLRKSQEIEHDIFKTPISSRINRDESPPTPHSVIKVKANCSIDTSCADFKHIVDNGNIYIDKTLFIKAILEDSTYKIAILRPRSWGKSLNMSMLQAFLNPQRGESEEFANLYLFTGGESKKIMKIDDGKYRKFAGKIPTILFQVPEIYPSNAEMYEAIKLTIAVILWEHISSYRQYLEQKISDSSIRVDFKGATIKFFLEKIIDQNQIVLPKEIRLYRLYLSDFSQINICIALNILARMLYMIHNEPVIFIIDDYDSNYKRTAANREFEQKLESF</sequence>
<gene>
    <name evidence="2" type="ORF">BSTOLATCC_MIC40886</name>
</gene>